<evidence type="ECO:0000256" key="6">
    <source>
        <dbReference type="SAM" id="Phobius"/>
    </source>
</evidence>
<dbReference type="Pfam" id="PF00069">
    <property type="entry name" value="Pkinase"/>
    <property type="match status" value="1"/>
</dbReference>
<dbReference type="Gene3D" id="1.10.510.10">
    <property type="entry name" value="Transferase(Phosphotransferase) domain 1"/>
    <property type="match status" value="1"/>
</dbReference>
<name>A0A6J7HSD2_9ZZZZ</name>
<dbReference type="CDD" id="cd14014">
    <property type="entry name" value="STKc_PknB_like"/>
    <property type="match status" value="1"/>
</dbReference>
<dbReference type="InterPro" id="IPR008266">
    <property type="entry name" value="Tyr_kinase_AS"/>
</dbReference>
<dbReference type="PANTHER" id="PTHR43289">
    <property type="entry name" value="MITOGEN-ACTIVATED PROTEIN KINASE KINASE KINASE 20-RELATED"/>
    <property type="match status" value="1"/>
</dbReference>
<dbReference type="GO" id="GO:0004674">
    <property type="term" value="F:protein serine/threonine kinase activity"/>
    <property type="evidence" value="ECO:0007669"/>
    <property type="project" value="UniProtKB-KW"/>
</dbReference>
<dbReference type="InterPro" id="IPR011009">
    <property type="entry name" value="Kinase-like_dom_sf"/>
</dbReference>
<dbReference type="FunFam" id="3.30.200.20:FF:000035">
    <property type="entry name" value="Serine/threonine protein kinase Stk1"/>
    <property type="match status" value="1"/>
</dbReference>
<evidence type="ECO:0000313" key="8">
    <source>
        <dbReference type="EMBL" id="CAB4921306.1"/>
    </source>
</evidence>
<feature type="domain" description="Protein kinase" evidence="7">
    <location>
        <begin position="16"/>
        <end position="275"/>
    </location>
</feature>
<keyword evidence="6" id="KW-0812">Transmembrane</keyword>
<proteinExistence type="predicted"/>
<dbReference type="EMBL" id="CAFBMX010000002">
    <property type="protein sequence ID" value="CAB4921306.1"/>
    <property type="molecule type" value="Genomic_DNA"/>
</dbReference>
<dbReference type="PROSITE" id="PS00109">
    <property type="entry name" value="PROTEIN_KINASE_TYR"/>
    <property type="match status" value="1"/>
</dbReference>
<keyword evidence="6" id="KW-1133">Transmembrane helix</keyword>
<evidence type="ECO:0000256" key="4">
    <source>
        <dbReference type="ARBA" id="ARBA00022777"/>
    </source>
</evidence>
<keyword evidence="3" id="KW-0547">Nucleotide-binding</keyword>
<keyword evidence="2" id="KW-0808">Transferase</keyword>
<evidence type="ECO:0000256" key="3">
    <source>
        <dbReference type="ARBA" id="ARBA00022741"/>
    </source>
</evidence>
<protein>
    <submittedName>
        <fullName evidence="8">Unannotated protein</fullName>
    </submittedName>
</protein>
<dbReference type="SUPFAM" id="SSF56112">
    <property type="entry name" value="Protein kinase-like (PK-like)"/>
    <property type="match status" value="1"/>
</dbReference>
<accession>A0A6J7HSD2</accession>
<dbReference type="Gene3D" id="3.30.200.20">
    <property type="entry name" value="Phosphorylase Kinase, domain 1"/>
    <property type="match status" value="1"/>
</dbReference>
<feature type="transmembrane region" description="Helical" evidence="6">
    <location>
        <begin position="326"/>
        <end position="348"/>
    </location>
</feature>
<keyword evidence="6" id="KW-0472">Membrane</keyword>
<sequence length="515" mass="53897">MSAPQSPGAGDVLGGCRLERLVAQGGMGMVYEATHLALGRRVAVKVIAPQLAHDPEFRERFEREARLTARLHHPHVVDVYDAGEQDGVLYLVMRFVEGTDLRTLLHGGQRLDAERAVALTGQVAGALDAAHAAGLIHRDVTPSNILIGDGGDAALTDFGLVKHLETAGLTRTGAWFGTLAYVAPEALRDEGVDARADVYALGCLLHRMLTGETPYPRESDAAVIAAHLHDAPPRPSVVAGVPSAFDGVIARALAKEPQDRFGSAGALAVAARDALRATPDEAATGTAPTIRRTIVPAEAATRIAPPHKHPAGADAPARTGRGGGRLAVAAAALLLLGAGAGAALGAALQDDPAPAPKRVRTATRASNIPAPANLTPYETVGYRAQVPDGWELVADDMPRGTLHESRWRTGGTDPAELVIAYVEDSQATPEGAASRARAQHYRAPTFSELAFGPVGLAGGQGYRWIYGTAGDAHFNWYLNPCGIAVAVHGQTAARSALYWAPTFRTVAESIQTACE</sequence>
<dbReference type="FunFam" id="1.10.510.10:FF:000021">
    <property type="entry name" value="Serine/threonine protein kinase"/>
    <property type="match status" value="1"/>
</dbReference>
<evidence type="ECO:0000256" key="1">
    <source>
        <dbReference type="ARBA" id="ARBA00022527"/>
    </source>
</evidence>
<dbReference type="PANTHER" id="PTHR43289:SF6">
    <property type="entry name" value="SERINE_THREONINE-PROTEIN KINASE NEKL-3"/>
    <property type="match status" value="1"/>
</dbReference>
<organism evidence="8">
    <name type="scientific">freshwater metagenome</name>
    <dbReference type="NCBI Taxonomy" id="449393"/>
    <lineage>
        <taxon>unclassified sequences</taxon>
        <taxon>metagenomes</taxon>
        <taxon>ecological metagenomes</taxon>
    </lineage>
</organism>
<dbReference type="InterPro" id="IPR000719">
    <property type="entry name" value="Prot_kinase_dom"/>
</dbReference>
<dbReference type="AlphaFoldDB" id="A0A6J7HSD2"/>
<keyword evidence="4" id="KW-0418">Kinase</keyword>
<dbReference type="GO" id="GO:0005524">
    <property type="term" value="F:ATP binding"/>
    <property type="evidence" value="ECO:0007669"/>
    <property type="project" value="UniProtKB-KW"/>
</dbReference>
<dbReference type="PROSITE" id="PS50011">
    <property type="entry name" value="PROTEIN_KINASE_DOM"/>
    <property type="match status" value="1"/>
</dbReference>
<evidence type="ECO:0000256" key="2">
    <source>
        <dbReference type="ARBA" id="ARBA00022679"/>
    </source>
</evidence>
<gene>
    <name evidence="8" type="ORF">UFOPK3674_00571</name>
</gene>
<keyword evidence="1" id="KW-0723">Serine/threonine-protein kinase</keyword>
<reference evidence="8" key="1">
    <citation type="submission" date="2020-05" db="EMBL/GenBank/DDBJ databases">
        <authorList>
            <person name="Chiriac C."/>
            <person name="Salcher M."/>
            <person name="Ghai R."/>
            <person name="Kavagutti S V."/>
        </authorList>
    </citation>
    <scope>NUCLEOTIDE SEQUENCE</scope>
</reference>
<evidence type="ECO:0000256" key="5">
    <source>
        <dbReference type="ARBA" id="ARBA00022840"/>
    </source>
</evidence>
<keyword evidence="5" id="KW-0067">ATP-binding</keyword>
<evidence type="ECO:0000259" key="7">
    <source>
        <dbReference type="PROSITE" id="PS50011"/>
    </source>
</evidence>